<dbReference type="Pfam" id="PF00196">
    <property type="entry name" value="GerE"/>
    <property type="match status" value="1"/>
</dbReference>
<keyword evidence="3" id="KW-1185">Reference proteome</keyword>
<dbReference type="InterPro" id="IPR036388">
    <property type="entry name" value="WH-like_DNA-bd_sf"/>
</dbReference>
<dbReference type="RefSeq" id="WP_213172331.1">
    <property type="nucleotide sequence ID" value="NZ_CP070496.1"/>
</dbReference>
<gene>
    <name evidence="2" type="ORF">JQS30_05275</name>
</gene>
<evidence type="ECO:0000259" key="1">
    <source>
        <dbReference type="PROSITE" id="PS50043"/>
    </source>
</evidence>
<dbReference type="SUPFAM" id="SSF52540">
    <property type="entry name" value="P-loop containing nucleoside triphosphate hydrolases"/>
    <property type="match status" value="1"/>
</dbReference>
<dbReference type="GO" id="GO:0003677">
    <property type="term" value="F:DNA binding"/>
    <property type="evidence" value="ECO:0007669"/>
    <property type="project" value="InterPro"/>
</dbReference>
<dbReference type="SUPFAM" id="SSF46894">
    <property type="entry name" value="C-terminal effector domain of the bipartite response regulators"/>
    <property type="match status" value="1"/>
</dbReference>
<reference evidence="2" key="1">
    <citation type="submission" date="2021-02" db="EMBL/GenBank/DDBJ databases">
        <title>Natronoglycomyces albus gen. nov., sp. nov, a haloalkaliphilic actinobacterium from a soda solonchak soil.</title>
        <authorList>
            <person name="Sorokin D.Y."/>
            <person name="Khijniak T.V."/>
            <person name="Zakharycheva A.P."/>
            <person name="Boueva O.V."/>
            <person name="Ariskina E.V."/>
            <person name="Hahnke R.L."/>
            <person name="Bunk B."/>
            <person name="Sproer C."/>
            <person name="Schumann P."/>
            <person name="Evtushenko L.I."/>
            <person name="Kublanov I.V."/>
        </authorList>
    </citation>
    <scope>NUCLEOTIDE SEQUENCE</scope>
    <source>
        <strain evidence="2">DSM 106290</strain>
    </source>
</reference>
<dbReference type="Gene3D" id="3.40.50.300">
    <property type="entry name" value="P-loop containing nucleotide triphosphate hydrolases"/>
    <property type="match status" value="1"/>
</dbReference>
<dbReference type="KEGG" id="nav:JQS30_05275"/>
<dbReference type="InterPro" id="IPR000792">
    <property type="entry name" value="Tscrpt_reg_LuxR_C"/>
</dbReference>
<dbReference type="PRINTS" id="PR00038">
    <property type="entry name" value="HTHLUXR"/>
</dbReference>
<dbReference type="Proteomes" id="UP000662939">
    <property type="component" value="Chromosome"/>
</dbReference>
<dbReference type="InterPro" id="IPR049945">
    <property type="entry name" value="AAA_22"/>
</dbReference>
<dbReference type="PROSITE" id="PS50043">
    <property type="entry name" value="HTH_LUXR_2"/>
    <property type="match status" value="1"/>
</dbReference>
<evidence type="ECO:0000313" key="2">
    <source>
        <dbReference type="EMBL" id="QSB06322.1"/>
    </source>
</evidence>
<dbReference type="InterPro" id="IPR027417">
    <property type="entry name" value="P-loop_NTPase"/>
</dbReference>
<feature type="domain" description="HTH luxR-type" evidence="1">
    <location>
        <begin position="322"/>
        <end position="387"/>
    </location>
</feature>
<dbReference type="SMART" id="SM00421">
    <property type="entry name" value="HTH_LUXR"/>
    <property type="match status" value="1"/>
</dbReference>
<dbReference type="EMBL" id="CP070496">
    <property type="protein sequence ID" value="QSB06322.1"/>
    <property type="molecule type" value="Genomic_DNA"/>
</dbReference>
<protein>
    <recommendedName>
        <fullName evidence="1">HTH luxR-type domain-containing protein</fullName>
    </recommendedName>
</protein>
<dbReference type="PANTHER" id="PTHR47691:SF3">
    <property type="entry name" value="HTH-TYPE TRANSCRIPTIONAL REGULATOR RV0890C-RELATED"/>
    <property type="match status" value="1"/>
</dbReference>
<proteinExistence type="predicted"/>
<organism evidence="2 3">
    <name type="scientific">Natronoglycomyces albus</name>
    <dbReference type="NCBI Taxonomy" id="2811108"/>
    <lineage>
        <taxon>Bacteria</taxon>
        <taxon>Bacillati</taxon>
        <taxon>Actinomycetota</taxon>
        <taxon>Actinomycetes</taxon>
        <taxon>Glycomycetales</taxon>
        <taxon>Glycomycetaceae</taxon>
        <taxon>Natronoglycomyces</taxon>
    </lineage>
</organism>
<dbReference type="GO" id="GO:0006355">
    <property type="term" value="P:regulation of DNA-templated transcription"/>
    <property type="evidence" value="ECO:0007669"/>
    <property type="project" value="InterPro"/>
</dbReference>
<dbReference type="InterPro" id="IPR016032">
    <property type="entry name" value="Sig_transdc_resp-reg_C-effctor"/>
</dbReference>
<dbReference type="Gene3D" id="1.10.10.10">
    <property type="entry name" value="Winged helix-like DNA-binding domain superfamily/Winged helix DNA-binding domain"/>
    <property type="match status" value="1"/>
</dbReference>
<accession>A0A895XRI8</accession>
<dbReference type="PANTHER" id="PTHR47691">
    <property type="entry name" value="REGULATOR-RELATED"/>
    <property type="match status" value="1"/>
</dbReference>
<dbReference type="GO" id="GO:0016887">
    <property type="term" value="F:ATP hydrolysis activity"/>
    <property type="evidence" value="ECO:0007669"/>
    <property type="project" value="InterPro"/>
</dbReference>
<sequence>MIGPPGVGKSSLARQLSNDHADLRLADLSAVSTSEELISAIAAADGAIFASPPPLEHLIEQLEARSTLFIFDNCEHLGDEAAALVHSLLSHCRFLRILVTGSRPLGIEGEQVFRVAPLRLPTLHHPWQLDDLAEQPAVNLLLQRLACVRPGFTLTDHNASAIAHQCQLLDGLPLALELADKRLKVLQPQTLVDQLSRGDEALGAYGPQHAVAEAIPEAATSLPESDPCPVLLRACLTVLAMVAKAAGRHRWGLAIRLLSMRHKLAAADGAVLPRPLQAFLEAITEQLRQEVGATEFANEWARARSQHHTELLAQFRSDLGQATKPSVLLTRRQREVAELDAAGLTNREIARQLGVAEWTAVNHVRSLLRKLRYTSRVEIARWFADHGG</sequence>
<dbReference type="Pfam" id="PF13401">
    <property type="entry name" value="AAA_22"/>
    <property type="match status" value="1"/>
</dbReference>
<evidence type="ECO:0000313" key="3">
    <source>
        <dbReference type="Proteomes" id="UP000662939"/>
    </source>
</evidence>
<name>A0A895XRI8_9ACTN</name>
<dbReference type="AlphaFoldDB" id="A0A895XRI8"/>
<dbReference type="CDD" id="cd06170">
    <property type="entry name" value="LuxR_C_like"/>
    <property type="match status" value="1"/>
</dbReference>